<evidence type="ECO:0000313" key="3">
    <source>
        <dbReference type="EMBL" id="ELU00198.1"/>
    </source>
</evidence>
<evidence type="ECO:0000313" key="5">
    <source>
        <dbReference type="Proteomes" id="UP000014760"/>
    </source>
</evidence>
<reference evidence="5" key="1">
    <citation type="submission" date="2012-12" db="EMBL/GenBank/DDBJ databases">
        <authorList>
            <person name="Hellsten U."/>
            <person name="Grimwood J."/>
            <person name="Chapman J.A."/>
            <person name="Shapiro H."/>
            <person name="Aerts A."/>
            <person name="Otillar R.P."/>
            <person name="Terry A.Y."/>
            <person name="Boore J.L."/>
            <person name="Simakov O."/>
            <person name="Marletaz F."/>
            <person name="Cho S.-J."/>
            <person name="Edsinger-Gonzales E."/>
            <person name="Havlak P."/>
            <person name="Kuo D.-H."/>
            <person name="Larsson T."/>
            <person name="Lv J."/>
            <person name="Arendt D."/>
            <person name="Savage R."/>
            <person name="Osoegawa K."/>
            <person name="de Jong P."/>
            <person name="Lindberg D.R."/>
            <person name="Seaver E.C."/>
            <person name="Weisblat D.A."/>
            <person name="Putnam N.H."/>
            <person name="Grigoriev I.V."/>
            <person name="Rokhsar D.S."/>
        </authorList>
    </citation>
    <scope>NUCLEOTIDE SEQUENCE</scope>
    <source>
        <strain evidence="5">I ESC-2004</strain>
    </source>
</reference>
<dbReference type="EnsemblMetazoa" id="CapteT220817">
    <property type="protein sequence ID" value="CapteP220817"/>
    <property type="gene ID" value="CapteG220817"/>
</dbReference>
<dbReference type="AlphaFoldDB" id="R7U2U7"/>
<feature type="compositionally biased region" description="Basic and acidic residues" evidence="1">
    <location>
        <begin position="209"/>
        <end position="219"/>
    </location>
</feature>
<dbReference type="EMBL" id="AMQN01001858">
    <property type="status" value="NOT_ANNOTATED_CDS"/>
    <property type="molecule type" value="Genomic_DNA"/>
</dbReference>
<reference evidence="3 5" key="2">
    <citation type="journal article" date="2013" name="Nature">
        <title>Insights into bilaterian evolution from three spiralian genomes.</title>
        <authorList>
            <person name="Simakov O."/>
            <person name="Marletaz F."/>
            <person name="Cho S.J."/>
            <person name="Edsinger-Gonzales E."/>
            <person name="Havlak P."/>
            <person name="Hellsten U."/>
            <person name="Kuo D.H."/>
            <person name="Larsson T."/>
            <person name="Lv J."/>
            <person name="Arendt D."/>
            <person name="Savage R."/>
            <person name="Osoegawa K."/>
            <person name="de Jong P."/>
            <person name="Grimwood J."/>
            <person name="Chapman J.A."/>
            <person name="Shapiro H."/>
            <person name="Aerts A."/>
            <person name="Otillar R.P."/>
            <person name="Terry A.Y."/>
            <person name="Boore J.L."/>
            <person name="Grigoriev I.V."/>
            <person name="Lindberg D.R."/>
            <person name="Seaver E.C."/>
            <person name="Weisblat D.A."/>
            <person name="Putnam N.H."/>
            <person name="Rokhsar D.S."/>
        </authorList>
    </citation>
    <scope>NUCLEOTIDE SEQUENCE</scope>
    <source>
        <strain evidence="3 5">I ESC-2004</strain>
    </source>
</reference>
<feature type="compositionally biased region" description="Basic residues" evidence="1">
    <location>
        <begin position="220"/>
        <end position="243"/>
    </location>
</feature>
<dbReference type="Proteomes" id="UP000014760">
    <property type="component" value="Unassembled WGS sequence"/>
</dbReference>
<evidence type="ECO:0000313" key="4">
    <source>
        <dbReference type="EnsemblMetazoa" id="CapteP220817"/>
    </source>
</evidence>
<keyword evidence="2" id="KW-0812">Transmembrane</keyword>
<sequence length="317" mass="36231">MMRDPRDQREPKEDFPFRTIRFSSLVLILVGIFALAIGFGDVIYTAAKYTSGCDNAQFDNEPCSNSILVWTWTASGIWGGIIFIATGVIGWRLLTPEAFNLKFNRDLFGVFVVVGSLIAGPAMLALGVLEVVYGLDIFYSMEDGNFVLYDFAKILLPSLCTGAGLILWIVSTIATIFVCCCAHFEEDPYEEDYYDDRYKDPRRREDDYSYRRREDDYPSRRRSPRRRSRRLRPLKRLGRRPRKMPVERVSPIRQRTYDYPMPRRALPSPRLPAIPLPSNESPYALTASNLSLGSMARPIYGTPYSPYSFGSPWSGYA</sequence>
<accession>R7U2U7</accession>
<reference evidence="4" key="3">
    <citation type="submission" date="2015-06" db="UniProtKB">
        <authorList>
            <consortium name="EnsemblMetazoa"/>
        </authorList>
    </citation>
    <scope>IDENTIFICATION</scope>
</reference>
<name>R7U2U7_CAPTE</name>
<proteinExistence type="predicted"/>
<organism evidence="3">
    <name type="scientific">Capitella teleta</name>
    <name type="common">Polychaete worm</name>
    <dbReference type="NCBI Taxonomy" id="283909"/>
    <lineage>
        <taxon>Eukaryota</taxon>
        <taxon>Metazoa</taxon>
        <taxon>Spiralia</taxon>
        <taxon>Lophotrochozoa</taxon>
        <taxon>Annelida</taxon>
        <taxon>Polychaeta</taxon>
        <taxon>Sedentaria</taxon>
        <taxon>Scolecida</taxon>
        <taxon>Capitellidae</taxon>
        <taxon>Capitella</taxon>
    </lineage>
</organism>
<dbReference type="EMBL" id="KB306105">
    <property type="protein sequence ID" value="ELU00198.1"/>
    <property type="molecule type" value="Genomic_DNA"/>
</dbReference>
<gene>
    <name evidence="3" type="ORF">CAPTEDRAFT_220817</name>
</gene>
<keyword evidence="2" id="KW-0472">Membrane</keyword>
<evidence type="ECO:0000256" key="1">
    <source>
        <dbReference type="SAM" id="MobiDB-lite"/>
    </source>
</evidence>
<feature type="transmembrane region" description="Helical" evidence="2">
    <location>
        <begin position="107"/>
        <end position="134"/>
    </location>
</feature>
<feature type="transmembrane region" description="Helical" evidence="2">
    <location>
        <begin position="20"/>
        <end position="47"/>
    </location>
</feature>
<protein>
    <submittedName>
        <fullName evidence="3 4">Uncharacterized protein</fullName>
    </submittedName>
</protein>
<feature type="transmembrane region" description="Helical" evidence="2">
    <location>
        <begin position="154"/>
        <end position="179"/>
    </location>
</feature>
<dbReference type="HOGENOM" id="CLU_877842_0_0_1"/>
<feature type="transmembrane region" description="Helical" evidence="2">
    <location>
        <begin position="67"/>
        <end position="95"/>
    </location>
</feature>
<keyword evidence="5" id="KW-1185">Reference proteome</keyword>
<feature type="region of interest" description="Disordered" evidence="1">
    <location>
        <begin position="209"/>
        <end position="245"/>
    </location>
</feature>
<keyword evidence="2" id="KW-1133">Transmembrane helix</keyword>
<evidence type="ECO:0000256" key="2">
    <source>
        <dbReference type="SAM" id="Phobius"/>
    </source>
</evidence>